<gene>
    <name evidence="3" type="ORF">PHLGIDRAFT_72581</name>
</gene>
<dbReference type="Pfam" id="PF00462">
    <property type="entry name" value="Glutaredoxin"/>
    <property type="match status" value="1"/>
</dbReference>
<dbReference type="GO" id="GO:0034599">
    <property type="term" value="P:cellular response to oxidative stress"/>
    <property type="evidence" value="ECO:0007669"/>
    <property type="project" value="TreeGrafter"/>
</dbReference>
<protein>
    <recommendedName>
        <fullName evidence="2">Glutaredoxin domain-containing protein</fullName>
    </recommendedName>
</protein>
<comment type="similarity">
    <text evidence="1">Belongs to the glutaredoxin family. Monothiol subfamily.</text>
</comment>
<dbReference type="InterPro" id="IPR014025">
    <property type="entry name" value="Glutaredoxin_subgr"/>
</dbReference>
<evidence type="ECO:0000313" key="4">
    <source>
        <dbReference type="Proteomes" id="UP000053257"/>
    </source>
</evidence>
<dbReference type="FunFam" id="3.40.30.10:FF:000093">
    <property type="entry name" value="Glutaredoxin 2"/>
    <property type="match status" value="1"/>
</dbReference>
<evidence type="ECO:0000256" key="1">
    <source>
        <dbReference type="ARBA" id="ARBA00009630"/>
    </source>
</evidence>
<dbReference type="PANTHER" id="PTHR45694:SF5">
    <property type="entry name" value="GLUTAREDOXIN 2"/>
    <property type="match status" value="1"/>
</dbReference>
<sequence>MHGVLHFVTTYPDRTLDEADGAINAEGLGLVVINPQEPVDLRVYAPDGNDTWSEHVKELQIKHPLIIFSKSYCPFSQRAKSLLASQDLKPSPTIVELDQRTDGPILQAILARLTGRRTVPNIILQGKSIGGWDDIWDLHQDKHLKGLLHENGLLVGGI</sequence>
<keyword evidence="4" id="KW-1185">Reference proteome</keyword>
<dbReference type="PANTHER" id="PTHR45694">
    <property type="entry name" value="GLUTAREDOXIN 2"/>
    <property type="match status" value="1"/>
</dbReference>
<evidence type="ECO:0000313" key="3">
    <source>
        <dbReference type="EMBL" id="KIP06501.1"/>
    </source>
</evidence>
<dbReference type="GO" id="GO:0005796">
    <property type="term" value="C:Golgi lumen"/>
    <property type="evidence" value="ECO:0007669"/>
    <property type="project" value="TreeGrafter"/>
</dbReference>
<dbReference type="Gene3D" id="3.40.30.10">
    <property type="entry name" value="Glutaredoxin"/>
    <property type="match status" value="1"/>
</dbReference>
<dbReference type="Proteomes" id="UP000053257">
    <property type="component" value="Unassembled WGS sequence"/>
</dbReference>
<accession>A0A0C3RXD9</accession>
<dbReference type="EMBL" id="KN840516">
    <property type="protein sequence ID" value="KIP06501.1"/>
    <property type="molecule type" value="Genomic_DNA"/>
</dbReference>
<dbReference type="GO" id="GO:0005801">
    <property type="term" value="C:cis-Golgi network"/>
    <property type="evidence" value="ECO:0007669"/>
    <property type="project" value="UniProtKB-ARBA"/>
</dbReference>
<organism evidence="3 4">
    <name type="scientific">Phlebiopsis gigantea (strain 11061_1 CR5-6)</name>
    <name type="common">White-rot fungus</name>
    <name type="synonym">Peniophora gigantea</name>
    <dbReference type="NCBI Taxonomy" id="745531"/>
    <lineage>
        <taxon>Eukaryota</taxon>
        <taxon>Fungi</taxon>
        <taxon>Dikarya</taxon>
        <taxon>Basidiomycota</taxon>
        <taxon>Agaricomycotina</taxon>
        <taxon>Agaricomycetes</taxon>
        <taxon>Polyporales</taxon>
        <taxon>Phanerochaetaceae</taxon>
        <taxon>Phlebiopsis</taxon>
    </lineage>
</organism>
<reference evidence="3 4" key="1">
    <citation type="journal article" date="2014" name="PLoS Genet.">
        <title>Analysis of the Phlebiopsis gigantea genome, transcriptome and secretome provides insight into its pioneer colonization strategies of wood.</title>
        <authorList>
            <person name="Hori C."/>
            <person name="Ishida T."/>
            <person name="Igarashi K."/>
            <person name="Samejima M."/>
            <person name="Suzuki H."/>
            <person name="Master E."/>
            <person name="Ferreira P."/>
            <person name="Ruiz-Duenas F.J."/>
            <person name="Held B."/>
            <person name="Canessa P."/>
            <person name="Larrondo L.F."/>
            <person name="Schmoll M."/>
            <person name="Druzhinina I.S."/>
            <person name="Kubicek C.P."/>
            <person name="Gaskell J.A."/>
            <person name="Kersten P."/>
            <person name="St John F."/>
            <person name="Glasner J."/>
            <person name="Sabat G."/>
            <person name="Splinter BonDurant S."/>
            <person name="Syed K."/>
            <person name="Yadav J."/>
            <person name="Mgbeahuruike A.C."/>
            <person name="Kovalchuk A."/>
            <person name="Asiegbu F.O."/>
            <person name="Lackner G."/>
            <person name="Hoffmeister D."/>
            <person name="Rencoret J."/>
            <person name="Gutierrez A."/>
            <person name="Sun H."/>
            <person name="Lindquist E."/>
            <person name="Barry K."/>
            <person name="Riley R."/>
            <person name="Grigoriev I.V."/>
            <person name="Henrissat B."/>
            <person name="Kues U."/>
            <person name="Berka R.M."/>
            <person name="Martinez A.T."/>
            <person name="Covert S.F."/>
            <person name="Blanchette R.A."/>
            <person name="Cullen D."/>
        </authorList>
    </citation>
    <scope>NUCLEOTIDE SEQUENCE [LARGE SCALE GENOMIC DNA]</scope>
    <source>
        <strain evidence="3 4">11061_1 CR5-6</strain>
    </source>
</reference>
<dbReference type="OrthoDB" id="423313at2759"/>
<dbReference type="HOGENOM" id="CLU_026126_0_3_1"/>
<dbReference type="SUPFAM" id="SSF52833">
    <property type="entry name" value="Thioredoxin-like"/>
    <property type="match status" value="1"/>
</dbReference>
<dbReference type="GO" id="GO:0004362">
    <property type="term" value="F:glutathione-disulfide reductase (NADPH) activity"/>
    <property type="evidence" value="ECO:0007669"/>
    <property type="project" value="UniProtKB-ARBA"/>
</dbReference>
<dbReference type="PRINTS" id="PR00160">
    <property type="entry name" value="GLUTAREDOXIN"/>
</dbReference>
<evidence type="ECO:0000259" key="2">
    <source>
        <dbReference type="Pfam" id="PF00462"/>
    </source>
</evidence>
<feature type="domain" description="Glutaredoxin" evidence="2">
    <location>
        <begin position="66"/>
        <end position="129"/>
    </location>
</feature>
<dbReference type="STRING" id="745531.A0A0C3RXD9"/>
<dbReference type="InterPro" id="IPR002109">
    <property type="entry name" value="Glutaredoxin"/>
</dbReference>
<dbReference type="AlphaFoldDB" id="A0A0C3RXD9"/>
<proteinExistence type="inferred from homology"/>
<dbReference type="InterPro" id="IPR036249">
    <property type="entry name" value="Thioredoxin-like_sf"/>
</dbReference>
<dbReference type="PROSITE" id="PS51354">
    <property type="entry name" value="GLUTAREDOXIN_2"/>
    <property type="match status" value="1"/>
</dbReference>
<name>A0A0C3RXD9_PHLG1</name>
<dbReference type="GO" id="GO:0000324">
    <property type="term" value="C:fungal-type vacuole"/>
    <property type="evidence" value="ECO:0007669"/>
    <property type="project" value="TreeGrafter"/>
</dbReference>
<dbReference type="CDD" id="cd03419">
    <property type="entry name" value="GRX_GRXh_1_2_like"/>
    <property type="match status" value="1"/>
</dbReference>